<keyword evidence="4" id="KW-0560">Oxidoreductase</keyword>
<protein>
    <recommendedName>
        <fullName evidence="3">L-ascorbate peroxidase</fullName>
        <ecNumber evidence="3">1.11.1.11</ecNumber>
    </recommendedName>
</protein>
<dbReference type="GO" id="GO:0016688">
    <property type="term" value="F:L-ascorbate peroxidase activity"/>
    <property type="evidence" value="ECO:0007669"/>
    <property type="project" value="UniProtKB-EC"/>
</dbReference>
<evidence type="ECO:0000256" key="4">
    <source>
        <dbReference type="ARBA" id="ARBA00023002"/>
    </source>
</evidence>
<accession>A0AAD3HL36</accession>
<feature type="region of interest" description="Disordered" evidence="5">
    <location>
        <begin position="121"/>
        <end position="148"/>
    </location>
</feature>
<keyword evidence="8" id="KW-1185">Reference proteome</keyword>
<evidence type="ECO:0000256" key="2">
    <source>
        <dbReference type="ARBA" id="ARBA00006873"/>
    </source>
</evidence>
<dbReference type="InterPro" id="IPR019793">
    <property type="entry name" value="Peroxidases_heam-ligand_BS"/>
</dbReference>
<dbReference type="InterPro" id="IPR002016">
    <property type="entry name" value="Haem_peroxidase"/>
</dbReference>
<dbReference type="PANTHER" id="PTHR31356:SF66">
    <property type="entry name" value="CATALASE-PEROXIDASE"/>
    <property type="match status" value="1"/>
</dbReference>
<dbReference type="InterPro" id="IPR002207">
    <property type="entry name" value="Peroxidase_I"/>
</dbReference>
<comment type="similarity">
    <text evidence="2">Belongs to the peroxidase family. Ascorbate peroxidase subfamily.</text>
</comment>
<gene>
    <name evidence="7" type="ORF">Agub_g5845</name>
</gene>
<dbReference type="EC" id="1.11.1.11" evidence="3"/>
<sequence>MGSPAGAAVNVEQLRACKRELFDYINSRGCNPIMVRLAWHDSGTYNKEIAEWPARGGANASIRFKPEIDHGANSGLSVALTLLEPIKKKYPDVSYADLIQMASAVAIEAAGGPQIPLRYGRRDATGPEQCSPEGNLPGAAHPFPDGSPSPAAHLRAVFGRMGLTDRDIVALSGAHTLGRARPDRSGFGKEQTRYTAVGPGPSTASPRCAHSAKPRGFFGFSGCAAASGPPLRPVTPRPTGQTGQSWTVNWLEFDNSFFREVQKAKRDAELLVLPTDACLFEDEGFRPYAEQYAADQAAFFADYSESHRRLSELGVEWVAGGPVSI</sequence>
<dbReference type="EMBL" id="BMAR01000008">
    <property type="protein sequence ID" value="GFR44571.1"/>
    <property type="molecule type" value="Genomic_DNA"/>
</dbReference>
<feature type="compositionally biased region" description="Basic and acidic residues" evidence="5">
    <location>
        <begin position="180"/>
        <end position="192"/>
    </location>
</feature>
<dbReference type="GO" id="GO:0000302">
    <property type="term" value="P:response to reactive oxygen species"/>
    <property type="evidence" value="ECO:0007669"/>
    <property type="project" value="TreeGrafter"/>
</dbReference>
<evidence type="ECO:0000256" key="5">
    <source>
        <dbReference type="SAM" id="MobiDB-lite"/>
    </source>
</evidence>
<comment type="cofactor">
    <cofactor evidence="1">
        <name>heme b</name>
        <dbReference type="ChEBI" id="CHEBI:60344"/>
    </cofactor>
</comment>
<dbReference type="PRINTS" id="PR00459">
    <property type="entry name" value="ASPEROXIDASE"/>
</dbReference>
<dbReference type="FunFam" id="1.10.520.10:FF:000007">
    <property type="entry name" value="L-ascorbate peroxidase S chloroplastic/mitochondrial"/>
    <property type="match status" value="1"/>
</dbReference>
<dbReference type="Gene3D" id="1.10.420.10">
    <property type="entry name" value="Peroxidase, domain 2"/>
    <property type="match status" value="1"/>
</dbReference>
<dbReference type="AlphaFoldDB" id="A0AAD3HL36"/>
<dbReference type="GO" id="GO:0020037">
    <property type="term" value="F:heme binding"/>
    <property type="evidence" value="ECO:0007669"/>
    <property type="project" value="InterPro"/>
</dbReference>
<evidence type="ECO:0000313" key="8">
    <source>
        <dbReference type="Proteomes" id="UP001054857"/>
    </source>
</evidence>
<organism evidence="7 8">
    <name type="scientific">Astrephomene gubernaculifera</name>
    <dbReference type="NCBI Taxonomy" id="47775"/>
    <lineage>
        <taxon>Eukaryota</taxon>
        <taxon>Viridiplantae</taxon>
        <taxon>Chlorophyta</taxon>
        <taxon>core chlorophytes</taxon>
        <taxon>Chlorophyceae</taxon>
        <taxon>CS clade</taxon>
        <taxon>Chlamydomonadales</taxon>
        <taxon>Astrephomenaceae</taxon>
        <taxon>Astrephomene</taxon>
    </lineage>
</organism>
<dbReference type="GO" id="GO:0042744">
    <property type="term" value="P:hydrogen peroxide catabolic process"/>
    <property type="evidence" value="ECO:0007669"/>
    <property type="project" value="TreeGrafter"/>
</dbReference>
<dbReference type="PRINTS" id="PR00458">
    <property type="entry name" value="PEROXIDASE"/>
</dbReference>
<dbReference type="Gene3D" id="1.10.520.10">
    <property type="match status" value="1"/>
</dbReference>
<evidence type="ECO:0000256" key="1">
    <source>
        <dbReference type="ARBA" id="ARBA00001970"/>
    </source>
</evidence>
<comment type="caution">
    <text evidence="7">The sequence shown here is derived from an EMBL/GenBank/DDBJ whole genome shotgun (WGS) entry which is preliminary data.</text>
</comment>
<dbReference type="InterPro" id="IPR010255">
    <property type="entry name" value="Haem_peroxidase_sf"/>
</dbReference>
<dbReference type="PROSITE" id="PS00435">
    <property type="entry name" value="PEROXIDASE_1"/>
    <property type="match status" value="1"/>
</dbReference>
<reference evidence="7 8" key="1">
    <citation type="journal article" date="2021" name="Sci. Rep.">
        <title>Genome sequencing of the multicellular alga Astrephomene provides insights into convergent evolution of germ-soma differentiation.</title>
        <authorList>
            <person name="Yamashita S."/>
            <person name="Yamamoto K."/>
            <person name="Matsuzaki R."/>
            <person name="Suzuki S."/>
            <person name="Yamaguchi H."/>
            <person name="Hirooka S."/>
            <person name="Minakuchi Y."/>
            <person name="Miyagishima S."/>
            <person name="Kawachi M."/>
            <person name="Toyoda A."/>
            <person name="Nozaki H."/>
        </authorList>
    </citation>
    <scope>NUCLEOTIDE SEQUENCE [LARGE SCALE GENOMIC DNA]</scope>
    <source>
        <strain evidence="7 8">NIES-4017</strain>
    </source>
</reference>
<evidence type="ECO:0000256" key="3">
    <source>
        <dbReference type="ARBA" id="ARBA00012940"/>
    </source>
</evidence>
<dbReference type="InterPro" id="IPR044831">
    <property type="entry name" value="Ccp1-like"/>
</dbReference>
<evidence type="ECO:0000259" key="6">
    <source>
        <dbReference type="PROSITE" id="PS50873"/>
    </source>
</evidence>
<dbReference type="PANTHER" id="PTHR31356">
    <property type="entry name" value="THYLAKOID LUMENAL 29 KDA PROTEIN, CHLOROPLASTIC-RELATED"/>
    <property type="match status" value="1"/>
</dbReference>
<dbReference type="Pfam" id="PF00141">
    <property type="entry name" value="peroxidase"/>
    <property type="match status" value="1"/>
</dbReference>
<dbReference type="SUPFAM" id="SSF48113">
    <property type="entry name" value="Heme-dependent peroxidases"/>
    <property type="match status" value="1"/>
</dbReference>
<dbReference type="Proteomes" id="UP001054857">
    <property type="component" value="Unassembled WGS sequence"/>
</dbReference>
<proteinExistence type="inferred from homology"/>
<evidence type="ECO:0000313" key="7">
    <source>
        <dbReference type="EMBL" id="GFR44571.1"/>
    </source>
</evidence>
<feature type="region of interest" description="Disordered" evidence="5">
    <location>
        <begin position="180"/>
        <end position="208"/>
    </location>
</feature>
<dbReference type="PROSITE" id="PS50873">
    <property type="entry name" value="PEROXIDASE_4"/>
    <property type="match status" value="1"/>
</dbReference>
<dbReference type="GO" id="GO:0034599">
    <property type="term" value="P:cellular response to oxidative stress"/>
    <property type="evidence" value="ECO:0007669"/>
    <property type="project" value="InterPro"/>
</dbReference>
<feature type="domain" description="Plant heme peroxidase family profile" evidence="6">
    <location>
        <begin position="93"/>
        <end position="325"/>
    </location>
</feature>
<name>A0AAD3HL36_9CHLO</name>